<dbReference type="PROSITE" id="PS00170">
    <property type="entry name" value="CSA_PPIASE_1"/>
    <property type="match status" value="1"/>
</dbReference>
<evidence type="ECO:0000256" key="4">
    <source>
        <dbReference type="RuleBase" id="RU363019"/>
    </source>
</evidence>
<proteinExistence type="inferred from homology"/>
<comment type="similarity">
    <text evidence="1 4">Belongs to the cyclophilin-type PPIase family.</text>
</comment>
<dbReference type="InterPro" id="IPR020892">
    <property type="entry name" value="Cyclophilin-type_PPIase_CS"/>
</dbReference>
<dbReference type="PANTHER" id="PTHR45625">
    <property type="entry name" value="PEPTIDYL-PROLYL CIS-TRANS ISOMERASE-RELATED"/>
    <property type="match status" value="1"/>
</dbReference>
<keyword evidence="2 4" id="KW-0697">Rotamase</keyword>
<feature type="chain" id="PRO_5023156963" description="Peptidyl-prolyl cis-trans isomerase" evidence="4">
    <location>
        <begin position="20"/>
        <end position="225"/>
    </location>
</feature>
<dbReference type="Gene3D" id="2.40.100.10">
    <property type="entry name" value="Cyclophilin-like"/>
    <property type="match status" value="1"/>
</dbReference>
<dbReference type="GO" id="GO:0006457">
    <property type="term" value="P:protein folding"/>
    <property type="evidence" value="ECO:0007669"/>
    <property type="project" value="InterPro"/>
</dbReference>
<dbReference type="CDD" id="cd00317">
    <property type="entry name" value="cyclophilin"/>
    <property type="match status" value="1"/>
</dbReference>
<comment type="caution">
    <text evidence="7">The sequence shown here is derived from an EMBL/GenBank/DDBJ whole genome shotgun (WGS) entry which is preliminary data.</text>
</comment>
<evidence type="ECO:0000259" key="6">
    <source>
        <dbReference type="PROSITE" id="PS50072"/>
    </source>
</evidence>
<name>A0A5C4R407_9RHOB</name>
<dbReference type="InterPro" id="IPR044666">
    <property type="entry name" value="Cyclophilin_A-like"/>
</dbReference>
<organism evidence="7 8">
    <name type="scientific">Paracoccus haeundaensis</name>
    <dbReference type="NCBI Taxonomy" id="225362"/>
    <lineage>
        <taxon>Bacteria</taxon>
        <taxon>Pseudomonadati</taxon>
        <taxon>Pseudomonadota</taxon>
        <taxon>Alphaproteobacteria</taxon>
        <taxon>Rhodobacterales</taxon>
        <taxon>Paracoccaceae</taxon>
        <taxon>Paracoccus</taxon>
    </lineage>
</organism>
<reference evidence="7 8" key="1">
    <citation type="submission" date="2019-06" db="EMBL/GenBank/DDBJ databases">
        <authorList>
            <person name="Li J."/>
        </authorList>
    </citation>
    <scope>NUCLEOTIDE SEQUENCE [LARGE SCALE GENOMIC DNA]</scope>
    <source>
        <strain evidence="7 8">CGMCC 1.8012</strain>
    </source>
</reference>
<comment type="function">
    <text evidence="4">PPIases accelerate the folding of proteins. It catalyzes the cis-trans isomerization of proline imidic peptide bonds in oligopeptides.</text>
</comment>
<dbReference type="AlphaFoldDB" id="A0A5C4R407"/>
<dbReference type="Pfam" id="PF00160">
    <property type="entry name" value="Pro_isomerase"/>
    <property type="match status" value="1"/>
</dbReference>
<evidence type="ECO:0000256" key="5">
    <source>
        <dbReference type="SAM" id="MobiDB-lite"/>
    </source>
</evidence>
<feature type="domain" description="PPIase cyclophilin-type" evidence="6">
    <location>
        <begin position="43"/>
        <end position="199"/>
    </location>
</feature>
<evidence type="ECO:0000313" key="8">
    <source>
        <dbReference type="Proteomes" id="UP000304880"/>
    </source>
</evidence>
<protein>
    <recommendedName>
        <fullName evidence="4">Peptidyl-prolyl cis-trans isomerase</fullName>
        <shortName evidence="4">PPIase</shortName>
        <ecNumber evidence="4">5.2.1.8</ecNumber>
    </recommendedName>
</protein>
<dbReference type="Proteomes" id="UP000304880">
    <property type="component" value="Unassembled WGS sequence"/>
</dbReference>
<evidence type="ECO:0000313" key="7">
    <source>
        <dbReference type="EMBL" id="TNH38646.1"/>
    </source>
</evidence>
<keyword evidence="3 4" id="KW-0413">Isomerase</keyword>
<keyword evidence="8" id="KW-1185">Reference proteome</keyword>
<evidence type="ECO:0000256" key="1">
    <source>
        <dbReference type="ARBA" id="ARBA00007365"/>
    </source>
</evidence>
<evidence type="ECO:0000256" key="3">
    <source>
        <dbReference type="ARBA" id="ARBA00023235"/>
    </source>
</evidence>
<evidence type="ECO:0000256" key="2">
    <source>
        <dbReference type="ARBA" id="ARBA00023110"/>
    </source>
</evidence>
<feature type="compositionally biased region" description="Acidic residues" evidence="5">
    <location>
        <begin position="214"/>
        <end position="225"/>
    </location>
</feature>
<keyword evidence="4" id="KW-0732">Signal</keyword>
<feature type="region of interest" description="Disordered" evidence="5">
    <location>
        <begin position="200"/>
        <end position="225"/>
    </location>
</feature>
<dbReference type="EMBL" id="VDDC01000025">
    <property type="protein sequence ID" value="TNH38646.1"/>
    <property type="molecule type" value="Genomic_DNA"/>
</dbReference>
<dbReference type="PROSITE" id="PS50072">
    <property type="entry name" value="CSA_PPIASE_2"/>
    <property type="match status" value="1"/>
</dbReference>
<dbReference type="SUPFAM" id="SSF50891">
    <property type="entry name" value="Cyclophilin-like"/>
    <property type="match status" value="1"/>
</dbReference>
<dbReference type="RefSeq" id="WP_139599016.1">
    <property type="nucleotide sequence ID" value="NZ_VDDC01000025.1"/>
</dbReference>
<dbReference type="GO" id="GO:0003755">
    <property type="term" value="F:peptidyl-prolyl cis-trans isomerase activity"/>
    <property type="evidence" value="ECO:0007669"/>
    <property type="project" value="UniProtKB-UniRule"/>
</dbReference>
<comment type="catalytic activity">
    <reaction evidence="4">
        <text>[protein]-peptidylproline (omega=180) = [protein]-peptidylproline (omega=0)</text>
        <dbReference type="Rhea" id="RHEA:16237"/>
        <dbReference type="Rhea" id="RHEA-COMP:10747"/>
        <dbReference type="Rhea" id="RHEA-COMP:10748"/>
        <dbReference type="ChEBI" id="CHEBI:83833"/>
        <dbReference type="ChEBI" id="CHEBI:83834"/>
        <dbReference type="EC" id="5.2.1.8"/>
    </reaction>
</comment>
<dbReference type="PRINTS" id="PR00153">
    <property type="entry name" value="CSAPPISMRASE"/>
</dbReference>
<dbReference type="PANTHER" id="PTHR45625:SF4">
    <property type="entry name" value="PEPTIDYLPROLYL ISOMERASE DOMAIN AND WD REPEAT-CONTAINING PROTEIN 1"/>
    <property type="match status" value="1"/>
</dbReference>
<feature type="signal peptide" evidence="4">
    <location>
        <begin position="1"/>
        <end position="19"/>
    </location>
</feature>
<dbReference type="EC" id="5.2.1.8" evidence="4"/>
<accession>A0A5C4R407</accession>
<feature type="compositionally biased region" description="Low complexity" evidence="5">
    <location>
        <begin position="202"/>
        <end position="213"/>
    </location>
</feature>
<sequence length="225" mass="23437">MRKAALIPALLMLGTAATAQGTNPQVEDTDGPNMVIEVADAEGTSKGTIVLDLREDLAPNHVARLVELTNSGAYDGVVFHRVIDGFMAQTGDVENGRQDGDTAMAGMGGSDLPDLEAEFTEQTFDRGTVGMARAMDPNSANSQFFIDLAPAPFLDGEYTVVGQLIEGWDVLDSIKKGDAATNGSVTEPDYMMTVTIADGDTAAPAEKAPAADSPAEEAPAEDAEG</sequence>
<dbReference type="InterPro" id="IPR002130">
    <property type="entry name" value="Cyclophilin-type_PPIase_dom"/>
</dbReference>
<gene>
    <name evidence="7" type="ORF">FHD67_13675</name>
</gene>
<dbReference type="InterPro" id="IPR029000">
    <property type="entry name" value="Cyclophilin-like_dom_sf"/>
</dbReference>